<proteinExistence type="predicted"/>
<evidence type="ECO:0000313" key="3">
    <source>
        <dbReference type="EMBL" id="CEA00335.1"/>
    </source>
</evidence>
<dbReference type="InterPro" id="IPR038344">
    <property type="entry name" value="EF-G_N_sf"/>
</dbReference>
<dbReference type="InterPro" id="IPR010841">
    <property type="entry name" value="EF-G-binding_N"/>
</dbReference>
<protein>
    <submittedName>
        <fullName evidence="3">Fibronectin-binding protein (FBP)</fullName>
    </submittedName>
</protein>
<name>A0A078M2C5_9BACL</name>
<dbReference type="Pfam" id="PF07299">
    <property type="entry name" value="EF-G-binding_N"/>
    <property type="match status" value="1"/>
</dbReference>
<sequence length="207" mass="23048">MTQYLLTVAQYNLAYQQMKKIAHALATTQDRHVIAAVRGLAENELATQLPARSVTQLTTMTDAAAGEAVLEELKPLVQPFGELTAKTVKALFKKDKKLKMPALALDYQALCYVAWDDSGSNRRYIIAEQNGTHYALKGVYANETIKGICAICQQHQQVALFTTKVKGKVMDTFTTHSNYICTDAVQCNTHITDTARMHDFFARIMQA</sequence>
<feature type="domain" description="Elongation factor G-binding protein N-terminal" evidence="1">
    <location>
        <begin position="6"/>
        <end position="80"/>
    </location>
</feature>
<dbReference type="CDD" id="cd16342">
    <property type="entry name" value="FusC_FusB"/>
    <property type="match status" value="1"/>
</dbReference>
<feature type="domain" description="Elongation factor G-binding protein C-terminal treble-clef zinc-finger" evidence="2">
    <location>
        <begin position="94"/>
        <end position="195"/>
    </location>
</feature>
<gene>
    <name evidence="3" type="ORF">BN1050_00573</name>
</gene>
<accession>A0A078M2C5</accession>
<dbReference type="AlphaFoldDB" id="A0A078M2C5"/>
<evidence type="ECO:0000259" key="1">
    <source>
        <dbReference type="Pfam" id="PF07299"/>
    </source>
</evidence>
<dbReference type="InterPro" id="IPR032330">
    <property type="entry name" value="EF-G-binding_C"/>
</dbReference>
<dbReference type="Pfam" id="PF16571">
    <property type="entry name" value="FBP_C"/>
    <property type="match status" value="1"/>
</dbReference>
<organism evidence="3">
    <name type="scientific">Metalysinibacillus saudimassiliensis</name>
    <dbReference type="NCBI Taxonomy" id="1461583"/>
    <lineage>
        <taxon>Bacteria</taxon>
        <taxon>Bacillati</taxon>
        <taxon>Bacillota</taxon>
        <taxon>Bacilli</taxon>
        <taxon>Bacillales</taxon>
        <taxon>Caryophanaceae</taxon>
        <taxon>Metalysinibacillus</taxon>
    </lineage>
</organism>
<dbReference type="HOGENOM" id="CLU_088205_0_0_9"/>
<dbReference type="Gene3D" id="1.20.1280.250">
    <property type="match status" value="1"/>
</dbReference>
<dbReference type="PATRIC" id="fig|1461583.4.peg.546"/>
<reference evidence="3" key="1">
    <citation type="submission" date="2014-07" db="EMBL/GenBank/DDBJ databases">
        <authorList>
            <person name="Urmite Genomes Urmite Genomes"/>
        </authorList>
    </citation>
    <scope>NUCLEOTIDE SEQUENCE</scope>
    <source>
        <strain evidence="3">13S34_air</strain>
    </source>
</reference>
<evidence type="ECO:0000259" key="2">
    <source>
        <dbReference type="Pfam" id="PF16571"/>
    </source>
</evidence>
<dbReference type="EMBL" id="LN483073">
    <property type="protein sequence ID" value="CEA00335.1"/>
    <property type="molecule type" value="Genomic_DNA"/>
</dbReference>